<sequence length="258" mass="28400">MKFSISVNILFSVHAVLANISAPGLYTCPPSTLDVQDGVCFILFDKSVNYCEAHQVCEKEGHSRGLRLFMVGREANKVKGIFNSPRVIPTGIHTLMNPGVYGLYGWQVNEPGYISKMLHANDFLWGSHLHAGVGEQVAVVVGTRLIAVSQSMPVTAVVCQLSTVPYPNKSGISQFYETHSDSLTNNFMGSSKSRGCLRQTTALSTLACGLKCRMLDECVSFYFNQNTNDCHLSMYVDSRLPKSLKDSPGTWARYARKS</sequence>
<feature type="signal peptide" evidence="1">
    <location>
        <begin position="1"/>
        <end position="18"/>
    </location>
</feature>
<evidence type="ECO:0000256" key="1">
    <source>
        <dbReference type="SAM" id="SignalP"/>
    </source>
</evidence>
<accession>A0A8S9YGB6</accession>
<reference evidence="2" key="1">
    <citation type="submission" date="2019-07" db="EMBL/GenBank/DDBJ databases">
        <title>Annotation for the trematode Paragonimus miyazaki's.</title>
        <authorList>
            <person name="Choi Y.-J."/>
        </authorList>
    </citation>
    <scope>NUCLEOTIDE SEQUENCE</scope>
    <source>
        <strain evidence="2">Japan</strain>
    </source>
</reference>
<proteinExistence type="predicted"/>
<protein>
    <recommendedName>
        <fullName evidence="4">Apple domain-containing protein</fullName>
    </recommendedName>
</protein>
<dbReference type="OrthoDB" id="6272748at2759"/>
<organism evidence="2 3">
    <name type="scientific">Paragonimus skrjabini miyazakii</name>
    <dbReference type="NCBI Taxonomy" id="59628"/>
    <lineage>
        <taxon>Eukaryota</taxon>
        <taxon>Metazoa</taxon>
        <taxon>Spiralia</taxon>
        <taxon>Lophotrochozoa</taxon>
        <taxon>Platyhelminthes</taxon>
        <taxon>Trematoda</taxon>
        <taxon>Digenea</taxon>
        <taxon>Plagiorchiida</taxon>
        <taxon>Troglotremata</taxon>
        <taxon>Troglotrematidae</taxon>
        <taxon>Paragonimus</taxon>
    </lineage>
</organism>
<evidence type="ECO:0000313" key="3">
    <source>
        <dbReference type="Proteomes" id="UP000822476"/>
    </source>
</evidence>
<feature type="chain" id="PRO_5035918746" description="Apple domain-containing protein" evidence="1">
    <location>
        <begin position="19"/>
        <end position="258"/>
    </location>
</feature>
<evidence type="ECO:0000313" key="2">
    <source>
        <dbReference type="EMBL" id="KAF7244780.1"/>
    </source>
</evidence>
<dbReference type="EMBL" id="JTDE01006240">
    <property type="protein sequence ID" value="KAF7244780.1"/>
    <property type="molecule type" value="Genomic_DNA"/>
</dbReference>
<dbReference type="Proteomes" id="UP000822476">
    <property type="component" value="Unassembled WGS sequence"/>
</dbReference>
<keyword evidence="3" id="KW-1185">Reference proteome</keyword>
<dbReference type="AlphaFoldDB" id="A0A8S9YGB6"/>
<keyword evidence="1" id="KW-0732">Signal</keyword>
<gene>
    <name evidence="2" type="ORF">EG68_10494</name>
</gene>
<name>A0A8S9YGB6_9TREM</name>
<evidence type="ECO:0008006" key="4">
    <source>
        <dbReference type="Google" id="ProtNLM"/>
    </source>
</evidence>
<comment type="caution">
    <text evidence="2">The sequence shown here is derived from an EMBL/GenBank/DDBJ whole genome shotgun (WGS) entry which is preliminary data.</text>
</comment>